<evidence type="ECO:0000256" key="1">
    <source>
        <dbReference type="SAM" id="MobiDB-lite"/>
    </source>
</evidence>
<evidence type="ECO:0000313" key="2">
    <source>
        <dbReference type="EMBL" id="EWM27622.1"/>
    </source>
</evidence>
<feature type="compositionally biased region" description="Acidic residues" evidence="1">
    <location>
        <begin position="13"/>
        <end position="41"/>
    </location>
</feature>
<keyword evidence="3" id="KW-1185">Reference proteome</keyword>
<accession>W7TNJ3</accession>
<dbReference type="Proteomes" id="UP000019335">
    <property type="component" value="Chromosome 6"/>
</dbReference>
<dbReference type="EMBL" id="AZIL01000428">
    <property type="protein sequence ID" value="EWM27622.1"/>
    <property type="molecule type" value="Genomic_DNA"/>
</dbReference>
<proteinExistence type="predicted"/>
<protein>
    <submittedName>
        <fullName evidence="2">Uncharacterized protein</fullName>
    </submittedName>
</protein>
<sequence>YRGHSLALGTGSGEEEDEDDGWDDLEDGAEEEEEGEGEGDDDLVEAMQQALWVFEVRSGFLERLVGKEAYRSEMIRRVRKETAGSAPEFLDRYPMYADHLNEVLDGWGEITTEEWKGVDIDNKEDQMVEMLKVRGRAMVYVQSKMATFRPPSVPPVLTERATESREEARAKLAEEEEARLESLSDEEVKRHWEAYEAYVVKRFPQLREEIENMRNNRASEDLFEGEDGEEDEELDFDGF</sequence>
<feature type="region of interest" description="Disordered" evidence="1">
    <location>
        <begin position="215"/>
        <end position="239"/>
    </location>
</feature>
<feature type="region of interest" description="Disordered" evidence="1">
    <location>
        <begin position="1"/>
        <end position="41"/>
    </location>
</feature>
<organism evidence="2 3">
    <name type="scientific">Nannochloropsis gaditana</name>
    <dbReference type="NCBI Taxonomy" id="72520"/>
    <lineage>
        <taxon>Eukaryota</taxon>
        <taxon>Sar</taxon>
        <taxon>Stramenopiles</taxon>
        <taxon>Ochrophyta</taxon>
        <taxon>Eustigmatophyceae</taxon>
        <taxon>Eustigmatales</taxon>
        <taxon>Monodopsidaceae</taxon>
        <taxon>Nannochloropsis</taxon>
    </lineage>
</organism>
<comment type="caution">
    <text evidence="2">The sequence shown here is derived from an EMBL/GenBank/DDBJ whole genome shotgun (WGS) entry which is preliminary data.</text>
</comment>
<feature type="compositionally biased region" description="Acidic residues" evidence="1">
    <location>
        <begin position="221"/>
        <end position="239"/>
    </location>
</feature>
<evidence type="ECO:0000313" key="3">
    <source>
        <dbReference type="Proteomes" id="UP000019335"/>
    </source>
</evidence>
<name>W7TNJ3_9STRA</name>
<reference evidence="2 3" key="1">
    <citation type="journal article" date="2014" name="Mol. Plant">
        <title>Chromosome Scale Genome Assembly and Transcriptome Profiling of Nannochloropsis gaditana in Nitrogen Depletion.</title>
        <authorList>
            <person name="Corteggiani Carpinelli E."/>
            <person name="Telatin A."/>
            <person name="Vitulo N."/>
            <person name="Forcato C."/>
            <person name="D'Angelo M."/>
            <person name="Schiavon R."/>
            <person name="Vezzi A."/>
            <person name="Giacometti G.M."/>
            <person name="Morosinotto T."/>
            <person name="Valle G."/>
        </authorList>
    </citation>
    <scope>NUCLEOTIDE SEQUENCE [LARGE SCALE GENOMIC DNA]</scope>
    <source>
        <strain evidence="2 3">B-31</strain>
    </source>
</reference>
<feature type="non-terminal residue" evidence="2">
    <location>
        <position position="1"/>
    </location>
</feature>
<dbReference type="OrthoDB" id="10472186at2759"/>
<gene>
    <name evidence="2" type="ORF">Naga_100256g8</name>
</gene>
<dbReference type="AlphaFoldDB" id="W7TNJ3"/>